<gene>
    <name evidence="1" type="ORF">IEQ34_013123</name>
</gene>
<organism evidence="1 2">
    <name type="scientific">Dendrobium chrysotoxum</name>
    <name type="common">Orchid</name>
    <dbReference type="NCBI Taxonomy" id="161865"/>
    <lineage>
        <taxon>Eukaryota</taxon>
        <taxon>Viridiplantae</taxon>
        <taxon>Streptophyta</taxon>
        <taxon>Embryophyta</taxon>
        <taxon>Tracheophyta</taxon>
        <taxon>Spermatophyta</taxon>
        <taxon>Magnoliopsida</taxon>
        <taxon>Liliopsida</taxon>
        <taxon>Asparagales</taxon>
        <taxon>Orchidaceae</taxon>
        <taxon>Epidendroideae</taxon>
        <taxon>Malaxideae</taxon>
        <taxon>Dendrobiinae</taxon>
        <taxon>Dendrobium</taxon>
    </lineage>
</organism>
<reference evidence="1 2" key="1">
    <citation type="journal article" date="2021" name="Hortic Res">
        <title>Chromosome-scale assembly of the Dendrobium chrysotoxum genome enhances the understanding of orchid evolution.</title>
        <authorList>
            <person name="Zhang Y."/>
            <person name="Zhang G.Q."/>
            <person name="Zhang D."/>
            <person name="Liu X.D."/>
            <person name="Xu X.Y."/>
            <person name="Sun W.H."/>
            <person name="Yu X."/>
            <person name="Zhu X."/>
            <person name="Wang Z.W."/>
            <person name="Zhao X."/>
            <person name="Zhong W.Y."/>
            <person name="Chen H."/>
            <person name="Yin W.L."/>
            <person name="Huang T."/>
            <person name="Niu S.C."/>
            <person name="Liu Z.J."/>
        </authorList>
    </citation>
    <scope>NUCLEOTIDE SEQUENCE [LARGE SCALE GENOMIC DNA]</scope>
    <source>
        <strain evidence="1">Lindl</strain>
    </source>
</reference>
<comment type="caution">
    <text evidence="1">The sequence shown here is derived from an EMBL/GenBank/DDBJ whole genome shotgun (WGS) entry which is preliminary data.</text>
</comment>
<dbReference type="Proteomes" id="UP000775213">
    <property type="component" value="Unassembled WGS sequence"/>
</dbReference>
<keyword evidence="2" id="KW-1185">Reference proteome</keyword>
<dbReference type="AlphaFoldDB" id="A0AAV7GQ48"/>
<accession>A0AAV7GQ48</accession>
<evidence type="ECO:0000313" key="1">
    <source>
        <dbReference type="EMBL" id="KAH0457808.1"/>
    </source>
</evidence>
<proteinExistence type="predicted"/>
<dbReference type="EMBL" id="JAGFBR010000012">
    <property type="protein sequence ID" value="KAH0457808.1"/>
    <property type="molecule type" value="Genomic_DNA"/>
</dbReference>
<evidence type="ECO:0000313" key="2">
    <source>
        <dbReference type="Proteomes" id="UP000775213"/>
    </source>
</evidence>
<sequence length="130" mass="14783">MERFMKLKFRGKRSEKLQELVPELLKNILLVMKSTGVLAKNSTVGGDSLWELTWFHLNKFAPSLQSEVFSEGELEQKDHTLFTNRLVKGFIIDSSNIQVIEILKILPKLVHSLSLIVIGIDGLQLSPYFA</sequence>
<protein>
    <submittedName>
        <fullName evidence="1">Uncharacterized protein</fullName>
    </submittedName>
</protein>
<name>A0AAV7GQ48_DENCH</name>